<dbReference type="InterPro" id="IPR022059">
    <property type="entry name" value="DUF3615"/>
</dbReference>
<feature type="domain" description="PIR2-like helical" evidence="3">
    <location>
        <begin position="31"/>
        <end position="128"/>
    </location>
</feature>
<evidence type="ECO:0008006" key="6">
    <source>
        <dbReference type="Google" id="ProtNLM"/>
    </source>
</evidence>
<dbReference type="EMBL" id="RWGY01000026">
    <property type="protein sequence ID" value="TVU21528.1"/>
    <property type="molecule type" value="Genomic_DNA"/>
</dbReference>
<evidence type="ECO:0000259" key="3">
    <source>
        <dbReference type="Pfam" id="PF20235"/>
    </source>
</evidence>
<sequence length="723" mass="78909">MASSFERHGVAACYNGEDCTHSIFDYSCNGIKEFYAEATRRLPLREVPELLAGIKAGGHCFGLADPVTNIILNAIGLLLSEEGPSRAPPIQHERGCFNFITDNNWEEIATRSQVGLRAFMVAYFRPGTTSASPPTTSRWRSSSSTATASRRPNEALLPDGGKLRAAFQIAAAHARHPAPDALARLMTARYPSRLLAPVLAKLRGTEPLTAHDVWSVRDLLARQWPMNPAPAANIEFWCRPDGDTCINRGDDGAVLIWTSVGEDRVAQIAIRNTPDHLRSQQHYISDLTFDDTSSSMEAAAAAAPVGRPCDHELSLKMHLLDTIHAFYIKALAIMPRGGAPLARRLLRAVLVAGHCYGPMDPVSNIILNSAWYDIAFPLAPGAEAELPDGVLGTELIPVRWTASSPSSAEAAASAGMSEREALRCLNSTDCDLSQLLLSSPHGDDNTGTNGDGSFAAAAKAAKHPQHAAFGSFLASLSGEKLDRMRCLLPGRIISDAQWDLLNTIIREASESLLRSREVSVSAQNKAEGLSPWASELVSSKRSGFQSQLTFVRTELNKALRRYCYQHPWEPSYQLDIICGVAVRSGCYHANFLASADDANTDDVTMLPPERSLFFAEFWGSSLSQWKPPSCCPIVSDYCACTGRCSFCEDEANMIVHPASGAHSRADIDASKDLCCSTVHDTHMDRLKGLLNSDYIYFDPERDVEVAKIINDFRNYRASSSPFY</sequence>
<evidence type="ECO:0000313" key="4">
    <source>
        <dbReference type="EMBL" id="TVU21528.1"/>
    </source>
</evidence>
<feature type="compositionally biased region" description="Low complexity" evidence="1">
    <location>
        <begin position="128"/>
        <end position="150"/>
    </location>
</feature>
<reference evidence="4 5" key="1">
    <citation type="journal article" date="2019" name="Sci. Rep.">
        <title>A high-quality genome of Eragrostis curvula grass provides insights into Poaceae evolution and supports new strategies to enhance forage quality.</title>
        <authorList>
            <person name="Carballo J."/>
            <person name="Santos B.A.C.M."/>
            <person name="Zappacosta D."/>
            <person name="Garbus I."/>
            <person name="Selva J.P."/>
            <person name="Gallo C.A."/>
            <person name="Diaz A."/>
            <person name="Albertini E."/>
            <person name="Caccamo M."/>
            <person name="Echenique V."/>
        </authorList>
    </citation>
    <scope>NUCLEOTIDE SEQUENCE [LARGE SCALE GENOMIC DNA]</scope>
    <source>
        <strain evidence="5">cv. Victoria</strain>
        <tissue evidence="4">Leaf</tissue>
    </source>
</reference>
<dbReference type="Gramene" id="TVU21528">
    <property type="protein sequence ID" value="TVU21528"/>
    <property type="gene ID" value="EJB05_31169"/>
</dbReference>
<comment type="caution">
    <text evidence="4">The sequence shown here is derived from an EMBL/GenBank/DDBJ whole genome shotgun (WGS) entry which is preliminary data.</text>
</comment>
<evidence type="ECO:0000313" key="5">
    <source>
        <dbReference type="Proteomes" id="UP000324897"/>
    </source>
</evidence>
<dbReference type="PANTHER" id="PTHR33120:SF42">
    <property type="entry name" value="OS12G0105000 PROTEIN"/>
    <property type="match status" value="1"/>
</dbReference>
<feature type="domain" description="PIR2-like helical" evidence="3">
    <location>
        <begin position="321"/>
        <end position="374"/>
    </location>
</feature>
<gene>
    <name evidence="4" type="ORF">EJB05_31169</name>
</gene>
<dbReference type="Proteomes" id="UP000324897">
    <property type="component" value="Unassembled WGS sequence"/>
</dbReference>
<dbReference type="PANTHER" id="PTHR33120">
    <property type="entry name" value="EXPRESSED PROTEIN-RELATED"/>
    <property type="match status" value="1"/>
</dbReference>
<evidence type="ECO:0000259" key="2">
    <source>
        <dbReference type="Pfam" id="PF12274"/>
    </source>
</evidence>
<evidence type="ECO:0000256" key="1">
    <source>
        <dbReference type="SAM" id="MobiDB-lite"/>
    </source>
</evidence>
<dbReference type="Pfam" id="PF20235">
    <property type="entry name" value="PIR2-like_helical"/>
    <property type="match status" value="2"/>
</dbReference>
<dbReference type="InterPro" id="IPR046527">
    <property type="entry name" value="PIR2-like_helical"/>
</dbReference>
<feature type="domain" description="DUF3615" evidence="2">
    <location>
        <begin position="556"/>
        <end position="657"/>
    </location>
</feature>
<name>A0A5J9UEH8_9POAL</name>
<proteinExistence type="predicted"/>
<feature type="non-terminal residue" evidence="4">
    <location>
        <position position="1"/>
    </location>
</feature>
<dbReference type="OrthoDB" id="607685at2759"/>
<keyword evidence="5" id="KW-1185">Reference proteome</keyword>
<accession>A0A5J9UEH8</accession>
<dbReference type="AlphaFoldDB" id="A0A5J9UEH8"/>
<feature type="region of interest" description="Disordered" evidence="1">
    <location>
        <begin position="128"/>
        <end position="155"/>
    </location>
</feature>
<organism evidence="4 5">
    <name type="scientific">Eragrostis curvula</name>
    <name type="common">weeping love grass</name>
    <dbReference type="NCBI Taxonomy" id="38414"/>
    <lineage>
        <taxon>Eukaryota</taxon>
        <taxon>Viridiplantae</taxon>
        <taxon>Streptophyta</taxon>
        <taxon>Embryophyta</taxon>
        <taxon>Tracheophyta</taxon>
        <taxon>Spermatophyta</taxon>
        <taxon>Magnoliopsida</taxon>
        <taxon>Liliopsida</taxon>
        <taxon>Poales</taxon>
        <taxon>Poaceae</taxon>
        <taxon>PACMAD clade</taxon>
        <taxon>Chloridoideae</taxon>
        <taxon>Eragrostideae</taxon>
        <taxon>Eragrostidinae</taxon>
        <taxon>Eragrostis</taxon>
    </lineage>
</organism>
<dbReference type="Pfam" id="PF12274">
    <property type="entry name" value="DUF3615"/>
    <property type="match status" value="1"/>
</dbReference>
<protein>
    <recommendedName>
        <fullName evidence="6">C2H2-type domain-containing protein</fullName>
    </recommendedName>
</protein>